<accession>A0ABQ7JP02</accession>
<name>A0ABQ7JP02_9FUNG</name>
<sequence>MSDRGPFALARSRAGSESYMDSSGRNGHTGSTDWSDPSDDNSSKSTNGYNVRYLFNILLITFSSIPTTIFLAWIFTWAIVILYLCTFGFAMGVACVTGLSMVIYGPILCCCVISAFGCSLVYNVSRYACETAWMAWDTVRRVLFNILVRPFFTSDKNITKRGDRARTVPAEWSPLSWLFGGTGDTWEDEDGGSAGWGTLGAPPKEPDWGTQPLEEKFETRPATTLGASPLGLGGGGMGMGKSRFQPPIPGSGTAGSLTSGGGGIAGHGGRKGHVRPGDEDVPPYHVR</sequence>
<protein>
    <recommendedName>
        <fullName evidence="5">Outer spore wall protein 5</fullName>
    </recommendedName>
</protein>
<feature type="region of interest" description="Disordered" evidence="1">
    <location>
        <begin position="189"/>
        <end position="211"/>
    </location>
</feature>
<keyword evidence="2" id="KW-0472">Membrane</keyword>
<evidence type="ECO:0000256" key="1">
    <source>
        <dbReference type="SAM" id="MobiDB-lite"/>
    </source>
</evidence>
<keyword evidence="2" id="KW-0812">Transmembrane</keyword>
<keyword evidence="2" id="KW-1133">Transmembrane helix</keyword>
<feature type="region of interest" description="Disordered" evidence="1">
    <location>
        <begin position="247"/>
        <end position="287"/>
    </location>
</feature>
<feature type="transmembrane region" description="Helical" evidence="2">
    <location>
        <begin position="103"/>
        <end position="122"/>
    </location>
</feature>
<evidence type="ECO:0000256" key="2">
    <source>
        <dbReference type="SAM" id="Phobius"/>
    </source>
</evidence>
<gene>
    <name evidence="3" type="ORF">BGZ96_000545</name>
</gene>
<organism evidence="3 4">
    <name type="scientific">Linnemannia gamsii</name>
    <dbReference type="NCBI Taxonomy" id="64522"/>
    <lineage>
        <taxon>Eukaryota</taxon>
        <taxon>Fungi</taxon>
        <taxon>Fungi incertae sedis</taxon>
        <taxon>Mucoromycota</taxon>
        <taxon>Mortierellomycotina</taxon>
        <taxon>Mortierellomycetes</taxon>
        <taxon>Mortierellales</taxon>
        <taxon>Mortierellaceae</taxon>
        <taxon>Linnemannia</taxon>
    </lineage>
</organism>
<comment type="caution">
    <text evidence="3">The sequence shown here is derived from an EMBL/GenBank/DDBJ whole genome shotgun (WGS) entry which is preliminary data.</text>
</comment>
<reference evidence="3 4" key="1">
    <citation type="journal article" date="2020" name="Fungal Divers.">
        <title>Resolving the Mortierellaceae phylogeny through synthesis of multi-gene phylogenetics and phylogenomics.</title>
        <authorList>
            <person name="Vandepol N."/>
            <person name="Liber J."/>
            <person name="Desiro A."/>
            <person name="Na H."/>
            <person name="Kennedy M."/>
            <person name="Barry K."/>
            <person name="Grigoriev I.V."/>
            <person name="Miller A.N."/>
            <person name="O'Donnell K."/>
            <person name="Stajich J.E."/>
            <person name="Bonito G."/>
        </authorList>
    </citation>
    <scope>NUCLEOTIDE SEQUENCE [LARGE SCALE GENOMIC DNA]</scope>
    <source>
        <strain evidence="3 4">AD045</strain>
    </source>
</reference>
<feature type="transmembrane region" description="Helical" evidence="2">
    <location>
        <begin position="77"/>
        <end position="96"/>
    </location>
</feature>
<keyword evidence="4" id="KW-1185">Reference proteome</keyword>
<evidence type="ECO:0008006" key="5">
    <source>
        <dbReference type="Google" id="ProtNLM"/>
    </source>
</evidence>
<proteinExistence type="predicted"/>
<feature type="compositionally biased region" description="Polar residues" evidence="1">
    <location>
        <begin position="19"/>
        <end position="35"/>
    </location>
</feature>
<dbReference type="EMBL" id="JAAAIM010001077">
    <property type="protein sequence ID" value="KAG0282376.1"/>
    <property type="molecule type" value="Genomic_DNA"/>
</dbReference>
<feature type="region of interest" description="Disordered" evidence="1">
    <location>
        <begin position="1"/>
        <end position="44"/>
    </location>
</feature>
<evidence type="ECO:0000313" key="3">
    <source>
        <dbReference type="EMBL" id="KAG0282376.1"/>
    </source>
</evidence>
<dbReference type="Proteomes" id="UP001194696">
    <property type="component" value="Unassembled WGS sequence"/>
</dbReference>
<evidence type="ECO:0000313" key="4">
    <source>
        <dbReference type="Proteomes" id="UP001194696"/>
    </source>
</evidence>
<feature type="compositionally biased region" description="Gly residues" evidence="1">
    <location>
        <begin position="258"/>
        <end position="267"/>
    </location>
</feature>
<feature type="transmembrane region" description="Helical" evidence="2">
    <location>
        <begin position="53"/>
        <end position="71"/>
    </location>
</feature>